<dbReference type="GO" id="GO:0003676">
    <property type="term" value="F:nucleic acid binding"/>
    <property type="evidence" value="ECO:0007669"/>
    <property type="project" value="InterPro"/>
</dbReference>
<sequence length="312" mass="34097">MAHKDDVGFDFQPELPVGISCVGGRYLLFDVRVATYLRRHHNICGMTIGSLPLAPSQNLFLGMPIEIMPEEAQVLVEKKVAFIVDDAREHQRALQTADAARRADYRAHLQKQAQSVEQVRAQEKAESKKRVLEKVSKKAAGTPQTSVHDQPAHGLLVFEDGQESQAHQSSQVDDNVADSTTSGITTGYEITPTTSQLLVPTNAPSPSLSNASTQATVPNLPSSYPLYRHLHSKGYFATPGLRFGCQYTVYPGDPLRFHSHFLAVGTEWDEEIDLMDIVGGGRLGTGVKKGFLIGAQSPVGDVRTFSVEWAAM</sequence>
<dbReference type="FunFam" id="3.40.1350.10:FF:000008">
    <property type="entry name" value="tRNA-splicing endonuclease subunit Sen34"/>
    <property type="match status" value="1"/>
</dbReference>
<dbReference type="VEuPathDB" id="FungiDB:PV10_04983"/>
<gene>
    <name evidence="10" type="ORF">B0A52_08098</name>
</gene>
<dbReference type="EC" id="4.6.1.16" evidence="5"/>
<dbReference type="InterPro" id="IPR006677">
    <property type="entry name" value="tRNA_intron_Endonuc_cat-like"/>
</dbReference>
<evidence type="ECO:0000313" key="10">
    <source>
        <dbReference type="EMBL" id="RVX67570.1"/>
    </source>
</evidence>
<dbReference type="Gene3D" id="3.40.1350.10">
    <property type="match status" value="1"/>
</dbReference>
<dbReference type="NCBIfam" id="TIGR00324">
    <property type="entry name" value="endA"/>
    <property type="match status" value="1"/>
</dbReference>
<feature type="compositionally biased region" description="Polar residues" evidence="7">
    <location>
        <begin position="163"/>
        <end position="185"/>
    </location>
</feature>
<dbReference type="EMBL" id="NAJM01000046">
    <property type="protein sequence ID" value="RVX67570.1"/>
    <property type="molecule type" value="Genomic_DNA"/>
</dbReference>
<evidence type="ECO:0000256" key="5">
    <source>
        <dbReference type="PIRNR" id="PIRNR017250"/>
    </source>
</evidence>
<feature type="region of interest" description="Disordered" evidence="7">
    <location>
        <begin position="117"/>
        <end position="214"/>
    </location>
</feature>
<evidence type="ECO:0000256" key="3">
    <source>
        <dbReference type="ARBA" id="ARBA00023239"/>
    </source>
</evidence>
<feature type="compositionally biased region" description="Polar residues" evidence="7">
    <location>
        <begin position="191"/>
        <end position="214"/>
    </location>
</feature>
<dbReference type="OrthoDB" id="48041at2759"/>
<feature type="active site" evidence="6">
    <location>
        <position position="258"/>
    </location>
</feature>
<dbReference type="InterPro" id="IPR036167">
    <property type="entry name" value="tRNA_intron_Endo_cat-like_sf"/>
</dbReference>
<evidence type="ECO:0000256" key="7">
    <source>
        <dbReference type="SAM" id="MobiDB-lite"/>
    </source>
</evidence>
<dbReference type="GO" id="GO:0000213">
    <property type="term" value="F:tRNA-intron lyase activity"/>
    <property type="evidence" value="ECO:0007669"/>
    <property type="project" value="UniProtKB-UniRule"/>
</dbReference>
<protein>
    <recommendedName>
        <fullName evidence="5">tRNA-splicing endonuclease subunit Sen34</fullName>
        <ecNumber evidence="5">4.6.1.16</ecNumber>
    </recommendedName>
</protein>
<keyword evidence="3 5" id="KW-0456">Lyase</keyword>
<dbReference type="PIRSF" id="PIRSF017250">
    <property type="entry name" value="tRNA_splic_SEN34"/>
    <property type="match status" value="1"/>
</dbReference>
<feature type="active site" evidence="6">
    <location>
        <position position="289"/>
    </location>
</feature>
<dbReference type="InterPro" id="IPR011856">
    <property type="entry name" value="tRNA_endonuc-like_dom_sf"/>
</dbReference>
<dbReference type="Pfam" id="PF01974">
    <property type="entry name" value="tRNA_int_endo"/>
    <property type="match status" value="1"/>
</dbReference>
<dbReference type="AlphaFoldDB" id="A0A438MV09"/>
<feature type="compositionally biased region" description="Basic and acidic residues" evidence="7">
    <location>
        <begin position="120"/>
        <end position="136"/>
    </location>
</feature>
<dbReference type="PANTHER" id="PTHR13070:SF0">
    <property type="entry name" value="TRNA-SPLICING ENDONUCLEASE SUBUNIT SEN34"/>
    <property type="match status" value="1"/>
</dbReference>
<reference evidence="10 11" key="1">
    <citation type="submission" date="2017-03" db="EMBL/GenBank/DDBJ databases">
        <title>Genomes of endolithic fungi from Antarctica.</title>
        <authorList>
            <person name="Coleine C."/>
            <person name="Masonjones S."/>
            <person name="Stajich J.E."/>
        </authorList>
    </citation>
    <scope>NUCLEOTIDE SEQUENCE [LARGE SCALE GENOMIC DNA]</scope>
    <source>
        <strain evidence="10 11">CCFEE 6314</strain>
    </source>
</reference>
<accession>A0A438MV09</accession>
<dbReference type="InterPro" id="IPR006676">
    <property type="entry name" value="tRNA_splic"/>
</dbReference>
<evidence type="ECO:0000256" key="4">
    <source>
        <dbReference type="ARBA" id="ARBA00059865"/>
    </source>
</evidence>
<dbReference type="SUPFAM" id="SSF53032">
    <property type="entry name" value="tRNA-intron endonuclease catalytic domain-like"/>
    <property type="match status" value="1"/>
</dbReference>
<evidence type="ECO:0000256" key="6">
    <source>
        <dbReference type="PIRSR" id="PIRSR017250-50"/>
    </source>
</evidence>
<dbReference type="GO" id="GO:0000214">
    <property type="term" value="C:tRNA-intron endonuclease complex"/>
    <property type="evidence" value="ECO:0007669"/>
    <property type="project" value="UniProtKB-UniRule"/>
</dbReference>
<dbReference type="GO" id="GO:0000379">
    <property type="term" value="P:tRNA-type intron splice site recognition and cleavage"/>
    <property type="evidence" value="ECO:0007669"/>
    <property type="project" value="UniProtKB-UniRule"/>
</dbReference>
<dbReference type="CDD" id="cd22363">
    <property type="entry name" value="tRNA-intron_lyase_C"/>
    <property type="match status" value="1"/>
</dbReference>
<feature type="active site" evidence="6">
    <location>
        <position position="250"/>
    </location>
</feature>
<dbReference type="Proteomes" id="UP000288859">
    <property type="component" value="Unassembled WGS sequence"/>
</dbReference>
<comment type="similarity">
    <text evidence="1 5">Belongs to the tRNA-intron endonuclease family.</text>
</comment>
<evidence type="ECO:0000256" key="2">
    <source>
        <dbReference type="ARBA" id="ARBA00022694"/>
    </source>
</evidence>
<dbReference type="PANTHER" id="PTHR13070">
    <property type="entry name" value="TRNA-SPLICING ENDONUCLEASE SUBUNIT SEN34-RELATED"/>
    <property type="match status" value="1"/>
</dbReference>
<proteinExistence type="inferred from homology"/>
<dbReference type="InterPro" id="IPR016690">
    <property type="entry name" value="TSEN34"/>
</dbReference>
<feature type="domain" description="tRNA intron endonuclease catalytic" evidence="8">
    <location>
        <begin position="223"/>
        <end position="295"/>
    </location>
</feature>
<keyword evidence="2 5" id="KW-0819">tRNA processing</keyword>
<evidence type="ECO:0000256" key="1">
    <source>
        <dbReference type="ARBA" id="ARBA00008078"/>
    </source>
</evidence>
<feature type="domain" description="TSEN34 N-terminal" evidence="9">
    <location>
        <begin position="18"/>
        <end position="86"/>
    </location>
</feature>
<dbReference type="Pfam" id="PF26577">
    <property type="entry name" value="TSEN34_N"/>
    <property type="match status" value="1"/>
</dbReference>
<evidence type="ECO:0000259" key="8">
    <source>
        <dbReference type="Pfam" id="PF01974"/>
    </source>
</evidence>
<comment type="caution">
    <text evidence="10">The sequence shown here is derived from an EMBL/GenBank/DDBJ whole genome shotgun (WGS) entry which is preliminary data.</text>
</comment>
<dbReference type="InterPro" id="IPR059049">
    <property type="entry name" value="TSEN34_N"/>
</dbReference>
<comment type="function">
    <text evidence="4">Constitutes one of the two catalytic subunit of the tRNA-splicing endonuclease complex, a complex responsible for identification and cleavage of the splice sites in pre-tRNA. It cleaves pre-tRNA at the 5'- and 3'-splice sites to release the intron. The products are an intron and two tRNA half-molecules bearing 2',3'-cyclic phosphate and 5'-OH termini. There are no conserved sequences at the splice sites, but the intron is invariably located at the same site in the gene, placing the splice sites an invariant distance from the constant structural features of the tRNA body. It probably carries the active site for 3'-splice site cleavage.</text>
</comment>
<evidence type="ECO:0000259" key="9">
    <source>
        <dbReference type="Pfam" id="PF26577"/>
    </source>
</evidence>
<organism evidence="10 11">
    <name type="scientific">Exophiala mesophila</name>
    <name type="common">Black yeast-like fungus</name>
    <dbReference type="NCBI Taxonomy" id="212818"/>
    <lineage>
        <taxon>Eukaryota</taxon>
        <taxon>Fungi</taxon>
        <taxon>Dikarya</taxon>
        <taxon>Ascomycota</taxon>
        <taxon>Pezizomycotina</taxon>
        <taxon>Eurotiomycetes</taxon>
        <taxon>Chaetothyriomycetidae</taxon>
        <taxon>Chaetothyriales</taxon>
        <taxon>Herpotrichiellaceae</taxon>
        <taxon>Exophiala</taxon>
    </lineage>
</organism>
<evidence type="ECO:0000313" key="11">
    <source>
        <dbReference type="Proteomes" id="UP000288859"/>
    </source>
</evidence>
<name>A0A438MV09_EXOME</name>